<dbReference type="OrthoDB" id="428577at2759"/>
<organism evidence="9 10">
    <name type="scientific">Ceratopteris richardii</name>
    <name type="common">Triangle waterfern</name>
    <dbReference type="NCBI Taxonomy" id="49495"/>
    <lineage>
        <taxon>Eukaryota</taxon>
        <taxon>Viridiplantae</taxon>
        <taxon>Streptophyta</taxon>
        <taxon>Embryophyta</taxon>
        <taxon>Tracheophyta</taxon>
        <taxon>Polypodiopsida</taxon>
        <taxon>Polypodiidae</taxon>
        <taxon>Polypodiales</taxon>
        <taxon>Pteridineae</taxon>
        <taxon>Pteridaceae</taxon>
        <taxon>Parkerioideae</taxon>
        <taxon>Ceratopteris</taxon>
    </lineage>
</organism>
<dbReference type="SUPFAM" id="SSF118310">
    <property type="entry name" value="AN1-like Zinc finger"/>
    <property type="match status" value="1"/>
</dbReference>
<evidence type="ECO:0000256" key="3">
    <source>
        <dbReference type="ARBA" id="ARBA00022771"/>
    </source>
</evidence>
<dbReference type="SMART" id="SM00259">
    <property type="entry name" value="ZnF_A20"/>
    <property type="match status" value="1"/>
</dbReference>
<evidence type="ECO:0000256" key="6">
    <source>
        <dbReference type="SAM" id="MobiDB-lite"/>
    </source>
</evidence>
<evidence type="ECO:0000256" key="5">
    <source>
        <dbReference type="PROSITE-ProRule" id="PRU00449"/>
    </source>
</evidence>
<feature type="domain" description="A20-type" evidence="7">
    <location>
        <begin position="21"/>
        <end position="55"/>
    </location>
</feature>
<feature type="compositionally biased region" description="Low complexity" evidence="6">
    <location>
        <begin position="64"/>
        <end position="76"/>
    </location>
</feature>
<dbReference type="InterPro" id="IPR000058">
    <property type="entry name" value="Znf_AN1"/>
</dbReference>
<reference evidence="9" key="1">
    <citation type="submission" date="2021-08" db="EMBL/GenBank/DDBJ databases">
        <title>WGS assembly of Ceratopteris richardii.</title>
        <authorList>
            <person name="Marchant D.B."/>
            <person name="Chen G."/>
            <person name="Jenkins J."/>
            <person name="Shu S."/>
            <person name="Leebens-Mack J."/>
            <person name="Grimwood J."/>
            <person name="Schmutz J."/>
            <person name="Soltis P."/>
            <person name="Soltis D."/>
            <person name="Chen Z.-H."/>
        </authorList>
    </citation>
    <scope>NUCLEOTIDE SEQUENCE</scope>
    <source>
        <strain evidence="9">Whitten #5841</strain>
        <tissue evidence="9">Leaf</tissue>
    </source>
</reference>
<dbReference type="Gene3D" id="4.10.1110.10">
    <property type="entry name" value="AN1-like Zinc finger"/>
    <property type="match status" value="1"/>
</dbReference>
<evidence type="ECO:0000256" key="1">
    <source>
        <dbReference type="ARBA" id="ARBA00003732"/>
    </source>
</evidence>
<dbReference type="InterPro" id="IPR035896">
    <property type="entry name" value="AN1-like_Znf"/>
</dbReference>
<dbReference type="FunFam" id="4.10.1110.10:FF:000001">
    <property type="entry name" value="Zinc finger AN1-type containing 6"/>
    <property type="match status" value="1"/>
</dbReference>
<accession>A0A8T2TA10</accession>
<evidence type="ECO:0000259" key="8">
    <source>
        <dbReference type="PROSITE" id="PS51039"/>
    </source>
</evidence>
<comment type="function">
    <text evidence="1">May be involved in environmental stress response.</text>
</comment>
<feature type="domain" description="AN1-type" evidence="8">
    <location>
        <begin position="149"/>
        <end position="195"/>
    </location>
</feature>
<dbReference type="InterPro" id="IPR002653">
    <property type="entry name" value="Znf_A20"/>
</dbReference>
<dbReference type="GO" id="GO:0003677">
    <property type="term" value="F:DNA binding"/>
    <property type="evidence" value="ECO:0007669"/>
    <property type="project" value="InterPro"/>
</dbReference>
<keyword evidence="2" id="KW-0479">Metal-binding</keyword>
<keyword evidence="3 5" id="KW-0863">Zinc-finger</keyword>
<sequence length="214" mass="23265">MAPQDVHQHNVQSDCPPSLPRATTNLCIENCGFYGTLENGGRCSACFKKFSMSKGALSSRPVPDSDGTCSPSSSSRSLITSRLTLDAAPVGAAEYEEPPLSPRTFKLKTSDANCDELPFSPLFLTSTDSDAECFEFPCGSLPSKASVSDAKPNRCYSCRRRVGLTGFKCRCGNIFCSVHRYSEEHNCTFDYKAKAKKEIAANNPVVKAPKINRI</sequence>
<evidence type="ECO:0000313" key="10">
    <source>
        <dbReference type="Proteomes" id="UP000825935"/>
    </source>
</evidence>
<feature type="region of interest" description="Disordered" evidence="6">
    <location>
        <begin position="55"/>
        <end position="76"/>
    </location>
</feature>
<dbReference type="PROSITE" id="PS51036">
    <property type="entry name" value="ZF_A20"/>
    <property type="match status" value="1"/>
</dbReference>
<dbReference type="InterPro" id="IPR050652">
    <property type="entry name" value="AN1_A20_ZnFinger"/>
</dbReference>
<dbReference type="EMBL" id="CM035419">
    <property type="protein sequence ID" value="KAH7415789.1"/>
    <property type="molecule type" value="Genomic_DNA"/>
</dbReference>
<name>A0A8T2TA10_CERRI</name>
<dbReference type="GO" id="GO:0008270">
    <property type="term" value="F:zinc ion binding"/>
    <property type="evidence" value="ECO:0007669"/>
    <property type="project" value="UniProtKB-KW"/>
</dbReference>
<gene>
    <name evidence="9" type="ORF">KP509_14G061000</name>
</gene>
<dbReference type="PROSITE" id="PS51039">
    <property type="entry name" value="ZF_AN1"/>
    <property type="match status" value="1"/>
</dbReference>
<comment type="caution">
    <text evidence="9">The sequence shown here is derived from an EMBL/GenBank/DDBJ whole genome shotgun (WGS) entry which is preliminary data.</text>
</comment>
<dbReference type="Gene3D" id="1.20.5.4770">
    <property type="match status" value="1"/>
</dbReference>
<evidence type="ECO:0000259" key="7">
    <source>
        <dbReference type="PROSITE" id="PS51036"/>
    </source>
</evidence>
<proteinExistence type="predicted"/>
<dbReference type="SMART" id="SM00154">
    <property type="entry name" value="ZnF_AN1"/>
    <property type="match status" value="1"/>
</dbReference>
<keyword evidence="4" id="KW-0862">Zinc</keyword>
<evidence type="ECO:0000256" key="4">
    <source>
        <dbReference type="ARBA" id="ARBA00022833"/>
    </source>
</evidence>
<evidence type="ECO:0000256" key="2">
    <source>
        <dbReference type="ARBA" id="ARBA00022723"/>
    </source>
</evidence>
<dbReference type="Proteomes" id="UP000825935">
    <property type="component" value="Chromosome 14"/>
</dbReference>
<keyword evidence="10" id="KW-1185">Reference proteome</keyword>
<protein>
    <submittedName>
        <fullName evidence="9">Uncharacterized protein</fullName>
    </submittedName>
</protein>
<evidence type="ECO:0000313" key="9">
    <source>
        <dbReference type="EMBL" id="KAH7415789.1"/>
    </source>
</evidence>
<dbReference type="Pfam" id="PF01428">
    <property type="entry name" value="zf-AN1"/>
    <property type="match status" value="1"/>
</dbReference>
<dbReference type="SUPFAM" id="SSF57716">
    <property type="entry name" value="Glucocorticoid receptor-like (DNA-binding domain)"/>
    <property type="match status" value="1"/>
</dbReference>
<dbReference type="PANTHER" id="PTHR10634">
    <property type="entry name" value="AN1-TYPE ZINC FINGER PROTEIN"/>
    <property type="match status" value="1"/>
</dbReference>
<dbReference type="AlphaFoldDB" id="A0A8T2TA10"/>